<protein>
    <recommendedName>
        <fullName evidence="3">Protein-glutamine gamma-glutamyltransferase-like C-terminal domain-containing protein</fullName>
    </recommendedName>
</protein>
<comment type="caution">
    <text evidence="4">The sequence shown here is derived from an EMBL/GenBank/DDBJ whole genome shotgun (WGS) entry which is preliminary data.</text>
</comment>
<keyword evidence="2" id="KW-0732">Signal</keyword>
<proteinExistence type="predicted"/>
<organism evidence="4 5">
    <name type="scientific">Neolewinella aquimaris</name>
    <dbReference type="NCBI Taxonomy" id="1835722"/>
    <lineage>
        <taxon>Bacteria</taxon>
        <taxon>Pseudomonadati</taxon>
        <taxon>Bacteroidota</taxon>
        <taxon>Saprospiria</taxon>
        <taxon>Saprospirales</taxon>
        <taxon>Lewinellaceae</taxon>
        <taxon>Neolewinella</taxon>
    </lineage>
</organism>
<dbReference type="Pfam" id="PF13559">
    <property type="entry name" value="DUF4129"/>
    <property type="match status" value="1"/>
</dbReference>
<accession>A0A840EDM6</accession>
<evidence type="ECO:0000313" key="4">
    <source>
        <dbReference type="EMBL" id="MBB4079036.1"/>
    </source>
</evidence>
<keyword evidence="1" id="KW-0472">Membrane</keyword>
<feature type="transmembrane region" description="Helical" evidence="1">
    <location>
        <begin position="66"/>
        <end position="87"/>
    </location>
</feature>
<dbReference type="RefSeq" id="WP_183495278.1">
    <property type="nucleotide sequence ID" value="NZ_JACIFF010000003.1"/>
</dbReference>
<feature type="domain" description="Protein-glutamine gamma-glutamyltransferase-like C-terminal" evidence="3">
    <location>
        <begin position="146"/>
        <end position="207"/>
    </location>
</feature>
<dbReference type="Proteomes" id="UP000576209">
    <property type="component" value="Unassembled WGS sequence"/>
</dbReference>
<evidence type="ECO:0000256" key="2">
    <source>
        <dbReference type="SAM" id="SignalP"/>
    </source>
</evidence>
<keyword evidence="1" id="KW-0812">Transmembrane</keyword>
<dbReference type="InterPro" id="IPR025403">
    <property type="entry name" value="TgpA-like_C"/>
</dbReference>
<gene>
    <name evidence="4" type="ORF">GGR28_001653</name>
</gene>
<dbReference type="EMBL" id="JACIFF010000003">
    <property type="protein sequence ID" value="MBB4079036.1"/>
    <property type="molecule type" value="Genomic_DNA"/>
</dbReference>
<evidence type="ECO:0000259" key="3">
    <source>
        <dbReference type="Pfam" id="PF13559"/>
    </source>
</evidence>
<feature type="chain" id="PRO_5032846448" description="Protein-glutamine gamma-glutamyltransferase-like C-terminal domain-containing protein" evidence="2">
    <location>
        <begin position="22"/>
        <end position="221"/>
    </location>
</feature>
<keyword evidence="1" id="KW-1133">Transmembrane helix</keyword>
<dbReference type="AlphaFoldDB" id="A0A840EDM6"/>
<reference evidence="4 5" key="1">
    <citation type="submission" date="2020-08" db="EMBL/GenBank/DDBJ databases">
        <title>Genomic Encyclopedia of Type Strains, Phase IV (KMG-IV): sequencing the most valuable type-strain genomes for metagenomic binning, comparative biology and taxonomic classification.</title>
        <authorList>
            <person name="Goeker M."/>
        </authorList>
    </citation>
    <scope>NUCLEOTIDE SEQUENCE [LARGE SCALE GENOMIC DNA]</scope>
    <source>
        <strain evidence="4 5">DSM 105137</strain>
    </source>
</reference>
<sequence>MSPIPNACVFLLLCLSLAVRGQTGSPIFPAERHGELRQEVVYQPPEVPETVAQSEPTGPLLDFGAFRWPLIVGVSVLLLIGLAVLLHRIQKDLGSTRSGKSSSETAAGPVSVSEVREEELVSRGISPQLLQRAEAAAQYDLAVRLLYLDLLNRLQLAQLIGYRPHFSNRDYRAQLDGHPLSEEFAQAVRTYERYWYGKHRIDRLSYRVAHGVFTNLQARIP</sequence>
<name>A0A840EDM6_9BACT</name>
<evidence type="ECO:0000256" key="1">
    <source>
        <dbReference type="SAM" id="Phobius"/>
    </source>
</evidence>
<feature type="signal peptide" evidence="2">
    <location>
        <begin position="1"/>
        <end position="21"/>
    </location>
</feature>
<keyword evidence="5" id="KW-1185">Reference proteome</keyword>
<evidence type="ECO:0000313" key="5">
    <source>
        <dbReference type="Proteomes" id="UP000576209"/>
    </source>
</evidence>